<evidence type="ECO:0000256" key="2">
    <source>
        <dbReference type="ARBA" id="ARBA00022448"/>
    </source>
</evidence>
<dbReference type="FunFam" id="1.20.1250.20:FF:000001">
    <property type="entry name" value="Dicarboxylate MFS transporter"/>
    <property type="match status" value="1"/>
</dbReference>
<dbReference type="PROSITE" id="PS50850">
    <property type="entry name" value="MFS"/>
    <property type="match status" value="1"/>
</dbReference>
<sequence length="439" mass="48621">MSYTERDILFMSINSKTQSINKSNSPRRILFASLIGPTIEFFDFYVFATAAALIFPYLFFPTQNDQLAILQSFLIFGAAFFARPLGSIVFGHFGDKIGRKATLIAALLTMGLSTAIIGFLPTYETAGWWAPFLLTLCRIGQGMGLGGEWGGAVLLATENAPPEKRGWYAMFPQLGVPIGLFLSIAVYLGLLNFLDHDELLAWGWRIPFIASVVFMLVGLWVRLSINETAEFKKTLERKERVHVPIIEVFLKYPRILFLGTFSGIAAFVLFYLVTAYLLSYSTNHLQLPFYQALQVEIIGAIFCGVFTVITGRLADRIRRRTLMILVTIITGIYSFAIPYFLNSGVVGVLAMSIIGLSIMGIVYSPLGAVLASPYPTAIRYTGSSITFNLSGIVGASLAPYIAEYLVQHFDTSYIGYYLLLSSFISLICFVGFTDDEISN</sequence>
<feature type="transmembrane region" description="Helical" evidence="7">
    <location>
        <begin position="383"/>
        <end position="402"/>
    </location>
</feature>
<dbReference type="InterPro" id="IPR011701">
    <property type="entry name" value="MFS"/>
</dbReference>
<feature type="transmembrane region" description="Helical" evidence="7">
    <location>
        <begin position="202"/>
        <end position="223"/>
    </location>
</feature>
<dbReference type="GO" id="GO:0022857">
    <property type="term" value="F:transmembrane transporter activity"/>
    <property type="evidence" value="ECO:0007669"/>
    <property type="project" value="InterPro"/>
</dbReference>
<feature type="domain" description="Major facilitator superfamily (MFS) profile" evidence="8">
    <location>
        <begin position="29"/>
        <end position="437"/>
    </location>
</feature>
<dbReference type="KEGG" id="bqu:BQ04660"/>
<dbReference type="Pfam" id="PF07690">
    <property type="entry name" value="MFS_1"/>
    <property type="match status" value="1"/>
</dbReference>
<evidence type="ECO:0000256" key="1">
    <source>
        <dbReference type="ARBA" id="ARBA00004651"/>
    </source>
</evidence>
<dbReference type="CDD" id="cd17369">
    <property type="entry name" value="MFS_ShiA_like"/>
    <property type="match status" value="1"/>
</dbReference>
<organism evidence="9 10">
    <name type="scientific">Bartonella quintana (strain Toulouse)</name>
    <name type="common">Rochalimaea quintana</name>
    <dbReference type="NCBI Taxonomy" id="283165"/>
    <lineage>
        <taxon>Bacteria</taxon>
        <taxon>Pseudomonadati</taxon>
        <taxon>Pseudomonadota</taxon>
        <taxon>Alphaproteobacteria</taxon>
        <taxon>Hyphomicrobiales</taxon>
        <taxon>Bartonellaceae</taxon>
        <taxon>Bartonella</taxon>
    </lineage>
</organism>
<accession>A0A0H3LTV0</accession>
<name>A0A0H3LTV0_BARQU</name>
<dbReference type="InterPro" id="IPR020846">
    <property type="entry name" value="MFS_dom"/>
</dbReference>
<keyword evidence="6 7" id="KW-0472">Membrane</keyword>
<gene>
    <name evidence="9" type="primary">yhjE</name>
    <name evidence="9" type="ordered locus">BQ04660</name>
</gene>
<evidence type="ECO:0000313" key="9">
    <source>
        <dbReference type="EMBL" id="CAF25965.1"/>
    </source>
</evidence>
<evidence type="ECO:0000256" key="6">
    <source>
        <dbReference type="ARBA" id="ARBA00023136"/>
    </source>
</evidence>
<proteinExistence type="predicted"/>
<feature type="transmembrane region" description="Helical" evidence="7">
    <location>
        <begin position="321"/>
        <end position="341"/>
    </location>
</feature>
<comment type="subcellular location">
    <subcellularLocation>
        <location evidence="1">Cell membrane</location>
        <topology evidence="1">Multi-pass membrane protein</topology>
    </subcellularLocation>
</comment>
<keyword evidence="3" id="KW-1003">Cell membrane</keyword>
<dbReference type="InterPro" id="IPR036259">
    <property type="entry name" value="MFS_trans_sf"/>
</dbReference>
<feature type="transmembrane region" description="Helical" evidence="7">
    <location>
        <begin position="414"/>
        <end position="433"/>
    </location>
</feature>
<dbReference type="SUPFAM" id="SSF103473">
    <property type="entry name" value="MFS general substrate transporter"/>
    <property type="match status" value="1"/>
</dbReference>
<evidence type="ECO:0000256" key="5">
    <source>
        <dbReference type="ARBA" id="ARBA00022989"/>
    </source>
</evidence>
<feature type="transmembrane region" description="Helical" evidence="7">
    <location>
        <begin position="29"/>
        <end position="55"/>
    </location>
</feature>
<evidence type="ECO:0000256" key="7">
    <source>
        <dbReference type="SAM" id="Phobius"/>
    </source>
</evidence>
<feature type="transmembrane region" description="Helical" evidence="7">
    <location>
        <begin position="67"/>
        <end position="90"/>
    </location>
</feature>
<evidence type="ECO:0000256" key="4">
    <source>
        <dbReference type="ARBA" id="ARBA00022692"/>
    </source>
</evidence>
<dbReference type="EMBL" id="BX897700">
    <property type="protein sequence ID" value="CAF25965.1"/>
    <property type="molecule type" value="Genomic_DNA"/>
</dbReference>
<reference evidence="9 10" key="1">
    <citation type="journal article" date="2004" name="Proc. Natl. Acad. Sci. U.S.A.">
        <title>The louse-borne human pathogen Bartonella quintana is a genomic derivative of the zoonotic agent Bartonella henselae.</title>
        <authorList>
            <person name="Alsmark U.C.M."/>
            <person name="Frank A.C."/>
            <person name="Karlberg E.O."/>
            <person name="Legault B.-A."/>
            <person name="Ardell D.H."/>
            <person name="Canbaeck B."/>
            <person name="Eriksson A.-S."/>
            <person name="Naeslund A.K."/>
            <person name="Handley S.A."/>
            <person name="Huvet M."/>
            <person name="La Scola B."/>
            <person name="Holmberg M."/>
            <person name="Andersson S.G.E."/>
        </authorList>
    </citation>
    <scope>NUCLEOTIDE SEQUENCE [LARGE SCALE GENOMIC DNA]</scope>
    <source>
        <strain evidence="9 10">Toulouse</strain>
    </source>
</reference>
<dbReference type="Gene3D" id="1.20.1250.20">
    <property type="entry name" value="MFS general substrate transporter like domains"/>
    <property type="match status" value="2"/>
</dbReference>
<feature type="transmembrane region" description="Helical" evidence="7">
    <location>
        <begin position="289"/>
        <end position="309"/>
    </location>
</feature>
<keyword evidence="2" id="KW-0813">Transport</keyword>
<feature type="transmembrane region" description="Helical" evidence="7">
    <location>
        <begin position="129"/>
        <end position="155"/>
    </location>
</feature>
<dbReference type="eggNOG" id="COG0477">
    <property type="taxonomic scope" value="Bacteria"/>
</dbReference>
<keyword evidence="4 7" id="KW-0812">Transmembrane</keyword>
<dbReference type="PANTHER" id="PTHR43045">
    <property type="entry name" value="SHIKIMATE TRANSPORTER"/>
    <property type="match status" value="1"/>
</dbReference>
<feature type="transmembrane region" description="Helical" evidence="7">
    <location>
        <begin position="347"/>
        <end position="371"/>
    </location>
</feature>
<dbReference type="HOGENOM" id="CLU_001265_39_5_5"/>
<dbReference type="GO" id="GO:0005886">
    <property type="term" value="C:plasma membrane"/>
    <property type="evidence" value="ECO:0007669"/>
    <property type="project" value="UniProtKB-SubCell"/>
</dbReference>
<evidence type="ECO:0000259" key="8">
    <source>
        <dbReference type="PROSITE" id="PS50850"/>
    </source>
</evidence>
<evidence type="ECO:0000256" key="3">
    <source>
        <dbReference type="ARBA" id="ARBA00022475"/>
    </source>
</evidence>
<feature type="transmembrane region" description="Helical" evidence="7">
    <location>
        <begin position="167"/>
        <end position="190"/>
    </location>
</feature>
<dbReference type="Proteomes" id="UP000000597">
    <property type="component" value="Chromosome"/>
</dbReference>
<protein>
    <submittedName>
        <fullName evidence="9">Transport protein</fullName>
    </submittedName>
</protein>
<feature type="transmembrane region" description="Helical" evidence="7">
    <location>
        <begin position="255"/>
        <end position="277"/>
    </location>
</feature>
<keyword evidence="5 7" id="KW-1133">Transmembrane helix</keyword>
<dbReference type="PANTHER" id="PTHR43045:SF2">
    <property type="entry name" value="INNER MEMBRANE METABOLITE TRANSPORT PROTEIN YHJE"/>
    <property type="match status" value="1"/>
</dbReference>
<feature type="transmembrane region" description="Helical" evidence="7">
    <location>
        <begin position="102"/>
        <end position="123"/>
    </location>
</feature>
<evidence type="ECO:0000313" key="10">
    <source>
        <dbReference type="Proteomes" id="UP000000597"/>
    </source>
</evidence>
<dbReference type="AlphaFoldDB" id="A0A0H3LTV0"/>